<sequence length="116" mass="12936">MLVAGSNMDEINRLKTQLSEEFEMKDLGATKQILGMNISRNRSEGSLILFQEKYIGKLLEKFSMQDAKIVSTPLGVFGRLLRHKESTTGFVFAVGGTTISWMSRLQKSVAFSTIEA</sequence>
<reference evidence="2 4" key="1">
    <citation type="journal article" date="2012" name="Nat. Biotechnol.">
        <title>Draft genome sequence of pigeonpea (Cajanus cajan), an orphan legume crop of resource-poor farmers.</title>
        <authorList>
            <person name="Varshney R.K."/>
            <person name="Chen W."/>
            <person name="Li Y."/>
            <person name="Bharti A.K."/>
            <person name="Saxena R.K."/>
            <person name="Schlueter J.A."/>
            <person name="Donoghue M.T."/>
            <person name="Azam S."/>
            <person name="Fan G."/>
            <person name="Whaley A.M."/>
            <person name="Farmer A.D."/>
            <person name="Sheridan J."/>
            <person name="Iwata A."/>
            <person name="Tuteja R."/>
            <person name="Penmetsa R.V."/>
            <person name="Wu W."/>
            <person name="Upadhyaya H.D."/>
            <person name="Yang S.P."/>
            <person name="Shah T."/>
            <person name="Saxena K.B."/>
            <person name="Michael T."/>
            <person name="McCombie W.R."/>
            <person name="Yang B."/>
            <person name="Zhang G."/>
            <person name="Yang H."/>
            <person name="Wang J."/>
            <person name="Spillane C."/>
            <person name="Cook D.R."/>
            <person name="May G.D."/>
            <person name="Xu X."/>
            <person name="Jackson S.A."/>
        </authorList>
    </citation>
    <scope>NUCLEOTIDE SEQUENCE [LARGE SCALE GENOMIC DNA]</scope>
    <source>
        <strain evidence="4">cv. Asha</strain>
    </source>
</reference>
<proteinExistence type="predicted"/>
<evidence type="ECO:0000313" key="2">
    <source>
        <dbReference type="EMBL" id="KYP76530.1"/>
    </source>
</evidence>
<name>A0A151UB37_CAJCA</name>
<dbReference type="Pfam" id="PF07727">
    <property type="entry name" value="RVT_2"/>
    <property type="match status" value="1"/>
</dbReference>
<dbReference type="EMBL" id="CM003603">
    <property type="protein sequence ID" value="KYP76536.1"/>
    <property type="molecule type" value="Genomic_DNA"/>
</dbReference>
<dbReference type="EMBL" id="CM003603">
    <property type="protein sequence ID" value="KYP76530.1"/>
    <property type="molecule type" value="Genomic_DNA"/>
</dbReference>
<gene>
    <name evidence="2" type="ORF">KK1_020776</name>
    <name evidence="3" type="ORF">KK1_020782</name>
</gene>
<dbReference type="InterPro" id="IPR013103">
    <property type="entry name" value="RVT_2"/>
</dbReference>
<organism evidence="2 4">
    <name type="scientific">Cajanus cajan</name>
    <name type="common">Pigeon pea</name>
    <name type="synonym">Cajanus indicus</name>
    <dbReference type="NCBI Taxonomy" id="3821"/>
    <lineage>
        <taxon>Eukaryota</taxon>
        <taxon>Viridiplantae</taxon>
        <taxon>Streptophyta</taxon>
        <taxon>Embryophyta</taxon>
        <taxon>Tracheophyta</taxon>
        <taxon>Spermatophyta</taxon>
        <taxon>Magnoliopsida</taxon>
        <taxon>eudicotyledons</taxon>
        <taxon>Gunneridae</taxon>
        <taxon>Pentapetalae</taxon>
        <taxon>rosids</taxon>
        <taxon>fabids</taxon>
        <taxon>Fabales</taxon>
        <taxon>Fabaceae</taxon>
        <taxon>Papilionoideae</taxon>
        <taxon>50 kb inversion clade</taxon>
        <taxon>NPAAA clade</taxon>
        <taxon>indigoferoid/millettioid clade</taxon>
        <taxon>Phaseoleae</taxon>
        <taxon>Cajanus</taxon>
    </lineage>
</organism>
<accession>A0A151UB37</accession>
<dbReference type="AlphaFoldDB" id="A0A151UB37"/>
<evidence type="ECO:0000313" key="3">
    <source>
        <dbReference type="EMBL" id="KYP76536.1"/>
    </source>
</evidence>
<evidence type="ECO:0000259" key="1">
    <source>
        <dbReference type="Pfam" id="PF07727"/>
    </source>
</evidence>
<keyword evidence="4" id="KW-1185">Reference proteome</keyword>
<dbReference type="OMA" id="MYITSEG"/>
<dbReference type="Gramene" id="C.cajan_20176.t">
    <property type="protein sequence ID" value="C.cajan_20176.t"/>
    <property type="gene ID" value="C.cajan_20176"/>
</dbReference>
<evidence type="ECO:0000313" key="4">
    <source>
        <dbReference type="Proteomes" id="UP000075243"/>
    </source>
</evidence>
<feature type="domain" description="Reverse transcriptase Ty1/copia-type" evidence="1">
    <location>
        <begin position="1"/>
        <end position="74"/>
    </location>
</feature>
<dbReference type="Proteomes" id="UP000075243">
    <property type="component" value="Chromosome 1"/>
</dbReference>
<protein>
    <submittedName>
        <fullName evidence="2">Retrovirus-related Pol polyprotein from transposon TNT 1-94</fullName>
    </submittedName>
</protein>
<dbReference type="Gramene" id="C.cajan_20182.t">
    <property type="protein sequence ID" value="C.cajan_20182.t"/>
    <property type="gene ID" value="C.cajan_20182"/>
</dbReference>